<dbReference type="Proteomes" id="UP000810292">
    <property type="component" value="Unassembled WGS sequence"/>
</dbReference>
<sequence length="113" mass="12384">MNKIKSLQVINAYSDFFVNSVSFLFRFPASGDYEILGRVTYVSVPGDASYEKLLETAKTLYPETTDVVNITVDGAETYRDITTSSISGSSSYTEHVGSTYTMNGIAIHIFGAE</sequence>
<reference evidence="1" key="2">
    <citation type="journal article" date="2021" name="PeerJ">
        <title>Extensive microbial diversity within the chicken gut microbiome revealed by metagenomics and culture.</title>
        <authorList>
            <person name="Gilroy R."/>
            <person name="Ravi A."/>
            <person name="Getino M."/>
            <person name="Pursley I."/>
            <person name="Horton D.L."/>
            <person name="Alikhan N.F."/>
            <person name="Baker D."/>
            <person name="Gharbi K."/>
            <person name="Hall N."/>
            <person name="Watson M."/>
            <person name="Adriaenssens E.M."/>
            <person name="Foster-Nyarko E."/>
            <person name="Jarju S."/>
            <person name="Secka A."/>
            <person name="Antonio M."/>
            <person name="Oren A."/>
            <person name="Chaudhuri R.R."/>
            <person name="La Ragione R."/>
            <person name="Hildebrand F."/>
            <person name="Pallen M.J."/>
        </authorList>
    </citation>
    <scope>NUCLEOTIDE SEQUENCE</scope>
    <source>
        <strain evidence="1">14700</strain>
    </source>
</reference>
<accession>A0A9D9I932</accession>
<dbReference type="EMBL" id="JADIMF010000008">
    <property type="protein sequence ID" value="MBO8468262.1"/>
    <property type="molecule type" value="Genomic_DNA"/>
</dbReference>
<evidence type="ECO:0000313" key="1">
    <source>
        <dbReference type="EMBL" id="MBO8468262.1"/>
    </source>
</evidence>
<dbReference type="AlphaFoldDB" id="A0A9D9I932"/>
<reference evidence="1" key="1">
    <citation type="submission" date="2020-10" db="EMBL/GenBank/DDBJ databases">
        <authorList>
            <person name="Gilroy R."/>
        </authorList>
    </citation>
    <scope>NUCLEOTIDE SEQUENCE</scope>
    <source>
        <strain evidence="1">14700</strain>
    </source>
</reference>
<comment type="caution">
    <text evidence="1">The sequence shown here is derived from an EMBL/GenBank/DDBJ whole genome shotgun (WGS) entry which is preliminary data.</text>
</comment>
<organism evidence="1 2">
    <name type="scientific">Candidatus Ornithospirochaeta stercoravium</name>
    <dbReference type="NCBI Taxonomy" id="2840897"/>
    <lineage>
        <taxon>Bacteria</taxon>
        <taxon>Pseudomonadati</taxon>
        <taxon>Spirochaetota</taxon>
        <taxon>Spirochaetia</taxon>
        <taxon>Spirochaetales</taxon>
        <taxon>Spirochaetaceae</taxon>
        <taxon>Spirochaetaceae incertae sedis</taxon>
        <taxon>Candidatus Ornithospirochaeta</taxon>
    </lineage>
</organism>
<gene>
    <name evidence="1" type="ORF">IAA72_00570</name>
</gene>
<proteinExistence type="predicted"/>
<name>A0A9D9I932_9SPIO</name>
<protein>
    <submittedName>
        <fullName evidence="1">Uncharacterized protein</fullName>
    </submittedName>
</protein>
<evidence type="ECO:0000313" key="2">
    <source>
        <dbReference type="Proteomes" id="UP000810292"/>
    </source>
</evidence>